<dbReference type="Gene3D" id="3.40.50.300">
    <property type="entry name" value="P-loop containing nucleotide triphosphate hydrolases"/>
    <property type="match status" value="2"/>
</dbReference>
<dbReference type="InterPro" id="IPR011704">
    <property type="entry name" value="ATPase_dyneun-rel_AAA"/>
</dbReference>
<dbReference type="GO" id="GO:0005524">
    <property type="term" value="F:ATP binding"/>
    <property type="evidence" value="ECO:0007669"/>
    <property type="project" value="InterPro"/>
</dbReference>
<organism evidence="1 2">
    <name type="scientific">Segatella copri DSM 18205</name>
    <dbReference type="NCBI Taxonomy" id="537011"/>
    <lineage>
        <taxon>Bacteria</taxon>
        <taxon>Pseudomonadati</taxon>
        <taxon>Bacteroidota</taxon>
        <taxon>Bacteroidia</taxon>
        <taxon>Bacteroidales</taxon>
        <taxon>Prevotellaceae</taxon>
        <taxon>Segatella</taxon>
    </lineage>
</organism>
<dbReference type="InterPro" id="IPR052934">
    <property type="entry name" value="Methyl-DNA_Rec/Restrict_Enz"/>
</dbReference>
<evidence type="ECO:0000313" key="1">
    <source>
        <dbReference type="EMBL" id="EFB35876.1"/>
    </source>
</evidence>
<reference evidence="1" key="1">
    <citation type="submission" date="2009-11" db="EMBL/GenBank/DDBJ databases">
        <authorList>
            <person name="Weinstock G."/>
            <person name="Sodergren E."/>
            <person name="Clifton S."/>
            <person name="Fulton L."/>
            <person name="Fulton B."/>
            <person name="Courtney L."/>
            <person name="Fronick C."/>
            <person name="Harrison M."/>
            <person name="Strong C."/>
            <person name="Farmer C."/>
            <person name="Delahaunty K."/>
            <person name="Markovic C."/>
            <person name="Hall O."/>
            <person name="Minx P."/>
            <person name="Tomlinson C."/>
            <person name="Mitreva M."/>
            <person name="Nelson J."/>
            <person name="Hou S."/>
            <person name="Wollam A."/>
            <person name="Pepin K.H."/>
            <person name="Johnson M."/>
            <person name="Bhonagiri V."/>
            <person name="Nash W.E."/>
            <person name="Warren W."/>
            <person name="Chinwalla A."/>
            <person name="Mardis E.R."/>
            <person name="Wilson R.K."/>
        </authorList>
    </citation>
    <scope>NUCLEOTIDE SEQUENCE [LARGE SCALE GENOMIC DNA]</scope>
    <source>
        <strain evidence="1">DSM 18205</strain>
    </source>
</reference>
<dbReference type="GO" id="GO:0016887">
    <property type="term" value="F:ATP hydrolysis activity"/>
    <property type="evidence" value="ECO:0007669"/>
    <property type="project" value="InterPro"/>
</dbReference>
<dbReference type="RefSeq" id="WP_006847493.1">
    <property type="nucleotide sequence ID" value="NZ_CP085932.1"/>
</dbReference>
<accession>D1PC50</accession>
<protein>
    <submittedName>
        <fullName evidence="1">Uncharacterized protein</fullName>
    </submittedName>
</protein>
<dbReference type="HOGENOM" id="CLU_008747_5_0_10"/>
<keyword evidence="2" id="KW-1185">Reference proteome</keyword>
<gene>
    <name evidence="1" type="ORF">PREVCOP_04781</name>
</gene>
<dbReference type="STRING" id="537011.PREVCOP_04781"/>
<evidence type="ECO:0000313" key="2">
    <source>
        <dbReference type="Proteomes" id="UP000004477"/>
    </source>
</evidence>
<dbReference type="EMBL" id="ACBX02000012">
    <property type="protein sequence ID" value="EFB35876.1"/>
    <property type="molecule type" value="Genomic_DNA"/>
</dbReference>
<dbReference type="REBASE" id="251419">
    <property type="entry name" value="PcoMcrBC3P"/>
</dbReference>
<dbReference type="PANTHER" id="PTHR37291">
    <property type="entry name" value="5-METHYLCYTOSINE-SPECIFIC RESTRICTION ENZYME B"/>
    <property type="match status" value="1"/>
</dbReference>
<dbReference type="SUPFAM" id="SSF52540">
    <property type="entry name" value="P-loop containing nucleoside triphosphate hydrolases"/>
    <property type="match status" value="1"/>
</dbReference>
<dbReference type="GeneID" id="69848984"/>
<dbReference type="Pfam" id="PF07728">
    <property type="entry name" value="AAA_5"/>
    <property type="match status" value="2"/>
</dbReference>
<dbReference type="SMART" id="SM00382">
    <property type="entry name" value="AAA"/>
    <property type="match status" value="1"/>
</dbReference>
<proteinExistence type="predicted"/>
<dbReference type="AlphaFoldDB" id="D1PC50"/>
<comment type="caution">
    <text evidence="1">The sequence shown here is derived from an EMBL/GenBank/DDBJ whole genome shotgun (WGS) entry which is preliminary data.</text>
</comment>
<dbReference type="InterPro" id="IPR027417">
    <property type="entry name" value="P-loop_NTPase"/>
</dbReference>
<dbReference type="Proteomes" id="UP000004477">
    <property type="component" value="Unassembled WGS sequence"/>
</dbReference>
<dbReference type="OrthoDB" id="9781481at2"/>
<dbReference type="InterPro" id="IPR003593">
    <property type="entry name" value="AAA+_ATPase"/>
</dbReference>
<dbReference type="PANTHER" id="PTHR37291:SF1">
    <property type="entry name" value="TYPE IV METHYL-DIRECTED RESTRICTION ENZYME ECOKMCRB SUBUNIT"/>
    <property type="match status" value="1"/>
</dbReference>
<dbReference type="PaxDb" id="537011-PREVCOP_04781"/>
<name>D1PC50_9BACT</name>
<sequence>MKNIKSYIELLKANKNLVLTGAPGTGKTYLAKQIARAMRAKVEFVQFHPSYSYTDFVEGLRPCRDGADQIEFKRQDGVFKTFCKDAIANKKTVRKNEDAPQTDEDDQKDLSYYYNVLVDKIANKEITSIKRLSGKEFEVYCKNGKTIYAKFGVNKSKGYTYDPSISYKTLNKISKKFPDYDSLKSIKTNSSRERIYAAVLYMLYKMKEEDELNEAELKADQEVQEDNQEYIDVLSEKEPKPYVFIIDEINRGELSKIFGELFYAIDPGYRGRKGKVKTQYQNLVGKTDEFANGFYVPENVYIIATMNDIDRSIESIDFALRRRFAWKVIKPEDRTDMLSEKLDPDTCAKALKVMTALNKEISSMRGLGSAYQIGPAYFMKLDKDHYNGDFTALWNMHIEVLLKEYLRVFNNADIRLEQLKEIYFNSLIEK</sequence>